<keyword evidence="3" id="KW-0808">Transferase</keyword>
<reference evidence="3" key="1">
    <citation type="submission" date="2023-03" db="EMBL/GenBank/DDBJ databases">
        <title>Massive genome expansion in bonnet fungi (Mycena s.s.) driven by repeated elements and novel gene families across ecological guilds.</title>
        <authorList>
            <consortium name="Lawrence Berkeley National Laboratory"/>
            <person name="Harder C.B."/>
            <person name="Miyauchi S."/>
            <person name="Viragh M."/>
            <person name="Kuo A."/>
            <person name="Thoen E."/>
            <person name="Andreopoulos B."/>
            <person name="Lu D."/>
            <person name="Skrede I."/>
            <person name="Drula E."/>
            <person name="Henrissat B."/>
            <person name="Morin E."/>
            <person name="Kohler A."/>
            <person name="Barry K."/>
            <person name="LaButti K."/>
            <person name="Morin E."/>
            <person name="Salamov A."/>
            <person name="Lipzen A."/>
            <person name="Mereny Z."/>
            <person name="Hegedus B."/>
            <person name="Baldrian P."/>
            <person name="Stursova M."/>
            <person name="Weitz H."/>
            <person name="Taylor A."/>
            <person name="Grigoriev I.V."/>
            <person name="Nagy L.G."/>
            <person name="Martin F."/>
            <person name="Kauserud H."/>
        </authorList>
    </citation>
    <scope>NUCLEOTIDE SEQUENCE</scope>
    <source>
        <strain evidence="3">CBHHK173m</strain>
    </source>
</reference>
<name>A0AAD6U4R5_9AGAR</name>
<feature type="domain" description="Protein kinase" evidence="2">
    <location>
        <begin position="14"/>
        <end position="365"/>
    </location>
</feature>
<dbReference type="Gene3D" id="1.10.510.10">
    <property type="entry name" value="Transferase(Phosphotransferase) domain 1"/>
    <property type="match status" value="1"/>
</dbReference>
<dbReference type="SUPFAM" id="SSF56112">
    <property type="entry name" value="Protein kinase-like (PK-like)"/>
    <property type="match status" value="1"/>
</dbReference>
<evidence type="ECO:0000256" key="1">
    <source>
        <dbReference type="SAM" id="MobiDB-lite"/>
    </source>
</evidence>
<protein>
    <submittedName>
        <fullName evidence="3">Kinase-like domain-containing protein</fullName>
    </submittedName>
</protein>
<dbReference type="InterPro" id="IPR011009">
    <property type="entry name" value="Kinase-like_dom_sf"/>
</dbReference>
<dbReference type="Pfam" id="PF00069">
    <property type="entry name" value="Pkinase"/>
    <property type="match status" value="1"/>
</dbReference>
<sequence length="383" mass="42861">MSSLVRNIGIDYEYSRVKFLDRGSDNVYLGMDLITAPGQLVAVKVIDKCDPYDLYRPSELVELQEDFINEVTTASTLIHPHIIEMKAIYFKDTMNLQNLIVREYQQDGTLSQYMFAESEPQAVARDITYQIFQALAYMHGRGIAHRNLHPDNILMASIDPPMVKISGLGWAERYEPRNLAASGLSDQAPGWDEYLAPEIVVPAPPHYASDTQADSWSAGILVFRLLLLKTAWCTLRHDGCTTSSRLRWDDLDSLTFPPTRPMTPFEGFDSLASDVPVQHEAAIEPLQDLIVEGTTPIDDTLSFSPEGPGVITNNLPEPPLDEQPEDDLSEDVRLSPNGADLLRQLLRDAPSARLSITDALEHSWLKAPREGHPVVSQERQARL</sequence>
<dbReference type="PROSITE" id="PS50011">
    <property type="entry name" value="PROTEIN_KINASE_DOM"/>
    <property type="match status" value="1"/>
</dbReference>
<dbReference type="Proteomes" id="UP001222325">
    <property type="component" value="Unassembled WGS sequence"/>
</dbReference>
<dbReference type="PANTHER" id="PTHR24345:SF87">
    <property type="entry name" value="TBC1 DOMAIN CONTAINING KINASE"/>
    <property type="match status" value="1"/>
</dbReference>
<accession>A0AAD6U4R5</accession>
<dbReference type="InterPro" id="IPR000719">
    <property type="entry name" value="Prot_kinase_dom"/>
</dbReference>
<dbReference type="GO" id="GO:0005634">
    <property type="term" value="C:nucleus"/>
    <property type="evidence" value="ECO:0007669"/>
    <property type="project" value="TreeGrafter"/>
</dbReference>
<keyword evidence="3" id="KW-0418">Kinase</keyword>
<evidence type="ECO:0000259" key="2">
    <source>
        <dbReference type="PROSITE" id="PS50011"/>
    </source>
</evidence>
<organism evidence="3 4">
    <name type="scientific">Mycena belliarum</name>
    <dbReference type="NCBI Taxonomy" id="1033014"/>
    <lineage>
        <taxon>Eukaryota</taxon>
        <taxon>Fungi</taxon>
        <taxon>Dikarya</taxon>
        <taxon>Basidiomycota</taxon>
        <taxon>Agaricomycotina</taxon>
        <taxon>Agaricomycetes</taxon>
        <taxon>Agaricomycetidae</taxon>
        <taxon>Agaricales</taxon>
        <taxon>Marasmiineae</taxon>
        <taxon>Mycenaceae</taxon>
        <taxon>Mycena</taxon>
    </lineage>
</organism>
<dbReference type="AlphaFoldDB" id="A0AAD6U4R5"/>
<dbReference type="EMBL" id="JARJCN010000021">
    <property type="protein sequence ID" value="KAJ7090780.1"/>
    <property type="molecule type" value="Genomic_DNA"/>
</dbReference>
<dbReference type="Gene3D" id="3.30.200.20">
    <property type="entry name" value="Phosphorylase Kinase, domain 1"/>
    <property type="match status" value="1"/>
</dbReference>
<comment type="caution">
    <text evidence="3">The sequence shown here is derived from an EMBL/GenBank/DDBJ whole genome shotgun (WGS) entry which is preliminary data.</text>
</comment>
<evidence type="ECO:0000313" key="3">
    <source>
        <dbReference type="EMBL" id="KAJ7090780.1"/>
    </source>
</evidence>
<dbReference type="GO" id="GO:0004672">
    <property type="term" value="F:protein kinase activity"/>
    <property type="evidence" value="ECO:0007669"/>
    <property type="project" value="InterPro"/>
</dbReference>
<dbReference type="GO" id="GO:0005524">
    <property type="term" value="F:ATP binding"/>
    <property type="evidence" value="ECO:0007669"/>
    <property type="project" value="InterPro"/>
</dbReference>
<dbReference type="PANTHER" id="PTHR24345">
    <property type="entry name" value="SERINE/THREONINE-PROTEIN KINASE PLK"/>
    <property type="match status" value="1"/>
</dbReference>
<feature type="compositionally biased region" description="Acidic residues" evidence="1">
    <location>
        <begin position="319"/>
        <end position="329"/>
    </location>
</feature>
<keyword evidence="4" id="KW-1185">Reference proteome</keyword>
<feature type="region of interest" description="Disordered" evidence="1">
    <location>
        <begin position="297"/>
        <end position="329"/>
    </location>
</feature>
<proteinExistence type="predicted"/>
<evidence type="ECO:0000313" key="4">
    <source>
        <dbReference type="Proteomes" id="UP001222325"/>
    </source>
</evidence>
<gene>
    <name evidence="3" type="ORF">B0H15DRAFT_800041</name>
</gene>